<organism evidence="1 2">
    <name type="scientific">Heyndrickxia acidicola</name>
    <dbReference type="NCBI Taxonomy" id="209389"/>
    <lineage>
        <taxon>Bacteria</taxon>
        <taxon>Bacillati</taxon>
        <taxon>Bacillota</taxon>
        <taxon>Bacilli</taxon>
        <taxon>Bacillales</taxon>
        <taxon>Bacillaceae</taxon>
        <taxon>Heyndrickxia</taxon>
    </lineage>
</organism>
<accession>A0ABU6MJ39</accession>
<dbReference type="Proteomes" id="UP001341444">
    <property type="component" value="Unassembled WGS sequence"/>
</dbReference>
<evidence type="ECO:0000313" key="2">
    <source>
        <dbReference type="Proteomes" id="UP001341444"/>
    </source>
</evidence>
<name>A0ABU6MJ39_9BACI</name>
<protein>
    <submittedName>
        <fullName evidence="1">Uncharacterized protein</fullName>
    </submittedName>
</protein>
<reference evidence="1 2" key="1">
    <citation type="submission" date="2023-03" db="EMBL/GenBank/DDBJ databases">
        <title>Bacillus Genome Sequencing.</title>
        <authorList>
            <person name="Dunlap C."/>
        </authorList>
    </citation>
    <scope>NUCLEOTIDE SEQUENCE [LARGE SCALE GENOMIC DNA]</scope>
    <source>
        <strain evidence="1 2">B-23453</strain>
    </source>
</reference>
<comment type="caution">
    <text evidence="1">The sequence shown here is derived from an EMBL/GenBank/DDBJ whole genome shotgun (WGS) entry which is preliminary data.</text>
</comment>
<sequence>MNRKNMRKNAPRTKCTYLTAKERKIVEWYESKRVEAKQRDMAIHESR</sequence>
<evidence type="ECO:0000313" key="1">
    <source>
        <dbReference type="EMBL" id="MED1204701.1"/>
    </source>
</evidence>
<gene>
    <name evidence="1" type="ORF">P4T90_16770</name>
</gene>
<dbReference type="EMBL" id="JARMAB010000025">
    <property type="protein sequence ID" value="MED1204701.1"/>
    <property type="molecule type" value="Genomic_DNA"/>
</dbReference>
<keyword evidence="2" id="KW-1185">Reference proteome</keyword>
<proteinExistence type="predicted"/>
<dbReference type="RefSeq" id="WP_157090708.1">
    <property type="nucleotide sequence ID" value="NZ_JARMAB010000025.1"/>
</dbReference>